<evidence type="ECO:0000256" key="6">
    <source>
        <dbReference type="ARBA" id="ARBA00022989"/>
    </source>
</evidence>
<comment type="caution">
    <text evidence="12">The sequence shown here is derived from an EMBL/GenBank/DDBJ whole genome shotgun (WGS) entry which is preliminary data.</text>
</comment>
<keyword evidence="7 10" id="KW-0472">Membrane</keyword>
<dbReference type="InterPro" id="IPR001841">
    <property type="entry name" value="Znf_RING"/>
</dbReference>
<keyword evidence="3" id="KW-0479">Metal-binding</keyword>
<dbReference type="EMBL" id="CAWUON010000120">
    <property type="protein sequence ID" value="CAK7273732.1"/>
    <property type="molecule type" value="Genomic_DNA"/>
</dbReference>
<dbReference type="SMART" id="SM00184">
    <property type="entry name" value="RING"/>
    <property type="match status" value="1"/>
</dbReference>
<evidence type="ECO:0000256" key="5">
    <source>
        <dbReference type="ARBA" id="ARBA00022833"/>
    </source>
</evidence>
<dbReference type="CDD" id="cd16454">
    <property type="entry name" value="RING-H2_PA-TM-RING"/>
    <property type="match status" value="1"/>
</dbReference>
<dbReference type="Pfam" id="PF13639">
    <property type="entry name" value="zf-RING_2"/>
    <property type="match status" value="1"/>
</dbReference>
<evidence type="ECO:0000259" key="11">
    <source>
        <dbReference type="PROSITE" id="PS50089"/>
    </source>
</evidence>
<evidence type="ECO:0000256" key="8">
    <source>
        <dbReference type="PROSITE-ProRule" id="PRU00175"/>
    </source>
</evidence>
<evidence type="ECO:0000256" key="10">
    <source>
        <dbReference type="SAM" id="Phobius"/>
    </source>
</evidence>
<feature type="region of interest" description="Disordered" evidence="9">
    <location>
        <begin position="197"/>
        <end position="217"/>
    </location>
</feature>
<evidence type="ECO:0000313" key="12">
    <source>
        <dbReference type="EMBL" id="CAK7273732.1"/>
    </source>
</evidence>
<feature type="transmembrane region" description="Helical" evidence="10">
    <location>
        <begin position="171"/>
        <end position="192"/>
    </location>
</feature>
<keyword evidence="2 10" id="KW-0812">Transmembrane</keyword>
<keyword evidence="6 10" id="KW-1133">Transmembrane helix</keyword>
<protein>
    <recommendedName>
        <fullName evidence="11">RING-type domain-containing protein</fullName>
    </recommendedName>
</protein>
<evidence type="ECO:0000256" key="1">
    <source>
        <dbReference type="ARBA" id="ARBA00004370"/>
    </source>
</evidence>
<accession>A0ABP0E2M0</accession>
<feature type="domain" description="RING-type" evidence="11">
    <location>
        <begin position="322"/>
        <end position="364"/>
    </location>
</feature>
<evidence type="ECO:0000313" key="13">
    <source>
        <dbReference type="Proteomes" id="UP001642502"/>
    </source>
</evidence>
<dbReference type="PANTHER" id="PTHR46539:SF1">
    <property type="entry name" value="E3 UBIQUITIN-PROTEIN LIGASE ATL42"/>
    <property type="match status" value="1"/>
</dbReference>
<gene>
    <name evidence="12" type="ORF">SEPCBS119000_005807</name>
</gene>
<dbReference type="Gene3D" id="3.30.40.10">
    <property type="entry name" value="Zinc/RING finger domain, C3HC4 (zinc finger)"/>
    <property type="match status" value="1"/>
</dbReference>
<organism evidence="12 13">
    <name type="scientific">Sporothrix epigloea</name>
    <dbReference type="NCBI Taxonomy" id="1892477"/>
    <lineage>
        <taxon>Eukaryota</taxon>
        <taxon>Fungi</taxon>
        <taxon>Dikarya</taxon>
        <taxon>Ascomycota</taxon>
        <taxon>Pezizomycotina</taxon>
        <taxon>Sordariomycetes</taxon>
        <taxon>Sordariomycetidae</taxon>
        <taxon>Ophiostomatales</taxon>
        <taxon>Ophiostomataceae</taxon>
        <taxon>Sporothrix</taxon>
    </lineage>
</organism>
<comment type="subcellular location">
    <subcellularLocation>
        <location evidence="1">Membrane</location>
    </subcellularLocation>
</comment>
<evidence type="ECO:0000256" key="9">
    <source>
        <dbReference type="SAM" id="MobiDB-lite"/>
    </source>
</evidence>
<feature type="region of interest" description="Disordered" evidence="9">
    <location>
        <begin position="234"/>
        <end position="301"/>
    </location>
</feature>
<name>A0ABP0E2M0_9PEZI</name>
<evidence type="ECO:0000256" key="3">
    <source>
        <dbReference type="ARBA" id="ARBA00022723"/>
    </source>
</evidence>
<keyword evidence="4 8" id="KW-0863">Zinc-finger</keyword>
<sequence>MTSSAIVLQVQDLAVNSSTITLAVAPLTEALGANQSHGLRSPVSIMGDLIEATASNYAQIAGSDQIAYLSCDSIPNSFIDANRIFNALTENLPAAILLYSQVGECCQLSYTDLLYQTVFTMIDTGEAVRALRIVNNGTGVAQAAISNTGPTSGSGSGSGGGGPNSSVAMNILYGVTALIALLFLIIIASGALRAHRNPERYGPRSGQFGRPRQSRAKGLARAVLETLPIVKFGDDRPAKLDPSIELQSSPESPQGHTVDEAHDSHPTTSPEVVTPQPEPTDKIEPVAVANDSGNGETGIGAAGTTEIKESSAEQVAGNDLGCSICTEDFTVGEDVRVLPCNHKYHPHCVDPWLTNVSGTCPLCRLDLRPNDGTDNSLAPPLGAAASTPGTGNRRRTRIFELYHLRYASTEERIEGLRRYRAET</sequence>
<keyword evidence="13" id="KW-1185">Reference proteome</keyword>
<proteinExistence type="predicted"/>
<dbReference type="Proteomes" id="UP001642502">
    <property type="component" value="Unassembled WGS sequence"/>
</dbReference>
<evidence type="ECO:0000256" key="4">
    <source>
        <dbReference type="ARBA" id="ARBA00022771"/>
    </source>
</evidence>
<evidence type="ECO:0000256" key="7">
    <source>
        <dbReference type="ARBA" id="ARBA00023136"/>
    </source>
</evidence>
<dbReference type="InterPro" id="IPR013083">
    <property type="entry name" value="Znf_RING/FYVE/PHD"/>
</dbReference>
<dbReference type="SUPFAM" id="SSF57850">
    <property type="entry name" value="RING/U-box"/>
    <property type="match status" value="1"/>
</dbReference>
<feature type="compositionally biased region" description="Polar residues" evidence="9">
    <location>
        <begin position="245"/>
        <end position="255"/>
    </location>
</feature>
<dbReference type="PROSITE" id="PS50089">
    <property type="entry name" value="ZF_RING_2"/>
    <property type="match status" value="1"/>
</dbReference>
<keyword evidence="5" id="KW-0862">Zinc</keyword>
<reference evidence="12 13" key="1">
    <citation type="submission" date="2024-01" db="EMBL/GenBank/DDBJ databases">
        <authorList>
            <person name="Allen C."/>
            <person name="Tagirdzhanova G."/>
        </authorList>
    </citation>
    <scope>NUCLEOTIDE SEQUENCE [LARGE SCALE GENOMIC DNA]</scope>
    <source>
        <strain evidence="12 13">CBS 119000</strain>
    </source>
</reference>
<evidence type="ECO:0000256" key="2">
    <source>
        <dbReference type="ARBA" id="ARBA00022692"/>
    </source>
</evidence>
<dbReference type="PANTHER" id="PTHR46539">
    <property type="entry name" value="E3 UBIQUITIN-PROTEIN LIGASE ATL42"/>
    <property type="match status" value="1"/>
</dbReference>